<evidence type="ECO:0000313" key="3">
    <source>
        <dbReference type="Proteomes" id="UP000218267"/>
    </source>
</evidence>
<dbReference type="AlphaFoldDB" id="A0A1Y1CPA8"/>
<reference evidence="2 3" key="1">
    <citation type="journal article" date="2018" name="Mar. Genomics">
        <title>Complete genome sequence of Marinifilaceae bacterium strain SPP2, isolated from the Antarctic marine sediment.</title>
        <authorList>
            <person name="Watanabe M."/>
            <person name="Kojima H."/>
            <person name="Fukui M."/>
        </authorList>
    </citation>
    <scope>NUCLEOTIDE SEQUENCE [LARGE SCALE GENOMIC DNA]</scope>
    <source>
        <strain evidence="2 3">SPP2</strain>
    </source>
</reference>
<dbReference type="SMART" id="SM00564">
    <property type="entry name" value="PQQ"/>
    <property type="match status" value="3"/>
</dbReference>
<accession>A0A1Y1CPA8</accession>
<dbReference type="OrthoDB" id="1091598at2"/>
<gene>
    <name evidence="2" type="ORF">ALGA_3818</name>
</gene>
<reference evidence="3" key="2">
    <citation type="journal article" date="2020" name="Antonie Van Leeuwenhoek">
        <title>Labilibaculum antarcticum sp. nov., a novel facultative anaerobic, psychrotorelant bacterium isolated from marine sediment of Antarctica.</title>
        <authorList>
            <person name="Watanabe M."/>
            <person name="Kojima H."/>
            <person name="Fukui M."/>
        </authorList>
    </citation>
    <scope>NUCLEOTIDE SEQUENCE [LARGE SCALE GENOMIC DNA]</scope>
    <source>
        <strain evidence="3">SPP2</strain>
    </source>
</reference>
<dbReference type="InterPro" id="IPR015943">
    <property type="entry name" value="WD40/YVTN_repeat-like_dom_sf"/>
</dbReference>
<evidence type="ECO:0000259" key="1">
    <source>
        <dbReference type="Pfam" id="PF13360"/>
    </source>
</evidence>
<dbReference type="Proteomes" id="UP000218267">
    <property type="component" value="Chromosome"/>
</dbReference>
<dbReference type="Pfam" id="PF13360">
    <property type="entry name" value="PQQ_2"/>
    <property type="match status" value="1"/>
</dbReference>
<dbReference type="KEGG" id="mbas:ALGA_3818"/>
<keyword evidence="3" id="KW-1185">Reference proteome</keyword>
<dbReference type="InterPro" id="IPR002372">
    <property type="entry name" value="PQQ_rpt_dom"/>
</dbReference>
<feature type="domain" description="Pyrrolo-quinoline quinone repeat" evidence="1">
    <location>
        <begin position="85"/>
        <end position="285"/>
    </location>
</feature>
<dbReference type="RefSeq" id="WP_096432134.1">
    <property type="nucleotide sequence ID" value="NZ_AP018042.1"/>
</dbReference>
<dbReference type="InterPro" id="IPR018391">
    <property type="entry name" value="PQQ_b-propeller_rpt"/>
</dbReference>
<dbReference type="PANTHER" id="PTHR34512">
    <property type="entry name" value="CELL SURFACE PROTEIN"/>
    <property type="match status" value="1"/>
</dbReference>
<dbReference type="Gene3D" id="2.130.10.10">
    <property type="entry name" value="YVTN repeat-like/Quinoprotein amine dehydrogenase"/>
    <property type="match status" value="1"/>
</dbReference>
<dbReference type="SUPFAM" id="SSF50998">
    <property type="entry name" value="Quinoprotein alcohol dehydrogenase-like"/>
    <property type="match status" value="1"/>
</dbReference>
<dbReference type="PANTHER" id="PTHR34512:SF30">
    <property type="entry name" value="OUTER MEMBRANE PROTEIN ASSEMBLY FACTOR BAMB"/>
    <property type="match status" value="1"/>
</dbReference>
<evidence type="ECO:0000313" key="2">
    <source>
        <dbReference type="EMBL" id="BAX82110.1"/>
    </source>
</evidence>
<protein>
    <recommendedName>
        <fullName evidence="1">Pyrrolo-quinoline quinone repeat domain-containing protein</fullName>
    </recommendedName>
</protein>
<dbReference type="InterPro" id="IPR011047">
    <property type="entry name" value="Quinoprotein_ADH-like_sf"/>
</dbReference>
<proteinExistence type="predicted"/>
<name>A0A1Y1CPA8_9BACT</name>
<dbReference type="EMBL" id="AP018042">
    <property type="protein sequence ID" value="BAX82110.1"/>
    <property type="molecule type" value="Genomic_DNA"/>
</dbReference>
<sequence>MKSLLPICIILLALFTQCNFTKEKSEWRGPNRTGVYTETGLLKQWPSEGPKMLWHIDSLPTGYSSVAIAHNTVYVTGLKDSMDYLLALDMNGKPKWEVPYGRGWDESFTDARCTPTIEDDRIYLSSGRGDLACVNAITGELNWQVKASEKFEGEYGNWGISESLLLYKDLVFYTPCGKKTTMVALNKMTGETVWKSKSIDDKPAYVSPLLIERNGKKQIVTVTENNAIGVDPSNGNIDWQFDYGSYAGEQTKANINTNTPLYQDGKIFITNGYDHKSVMLDLSEDAMSVKVAYVDSLLDVHHGGAVQIDGYIYGANWINNRNGYWVCLEWETGKKMYETEWENKGSIISAEGMLYCYDEKDGNVGLVKVDPKEFKVISSFKVPYGKGPYWAHMVINDGVLYVRHATALMAYSIKES</sequence>
<organism evidence="2 3">
    <name type="scientific">Labilibaculum antarcticum</name>
    <dbReference type="NCBI Taxonomy" id="1717717"/>
    <lineage>
        <taxon>Bacteria</taxon>
        <taxon>Pseudomonadati</taxon>
        <taxon>Bacteroidota</taxon>
        <taxon>Bacteroidia</taxon>
        <taxon>Marinilabiliales</taxon>
        <taxon>Marinifilaceae</taxon>
        <taxon>Labilibaculum</taxon>
    </lineage>
</organism>